<dbReference type="Proteomes" id="UP000255291">
    <property type="component" value="Unassembled WGS sequence"/>
</dbReference>
<comment type="caution">
    <text evidence="1">The sequence shown here is derived from an EMBL/GenBank/DDBJ whole genome shotgun (WGS) entry which is preliminary data.</text>
</comment>
<gene>
    <name evidence="1" type="ORF">DXF87_04480</name>
</gene>
<dbReference type="InterPro" id="IPR010260">
    <property type="entry name" value="AlpA"/>
</dbReference>
<dbReference type="Pfam" id="PF05930">
    <property type="entry name" value="Phage_AlpA"/>
    <property type="match status" value="1"/>
</dbReference>
<sequence>MMRLISIAEAESIFNRRRNWLYRMERDGVLPKAVKLNGRTIGWEEKDIEEFIKQQKK</sequence>
<organism evidence="1 2">
    <name type="scientific">Enterobacter roggenkampii</name>
    <dbReference type="NCBI Taxonomy" id="1812935"/>
    <lineage>
        <taxon>Bacteria</taxon>
        <taxon>Pseudomonadati</taxon>
        <taxon>Pseudomonadota</taxon>
        <taxon>Gammaproteobacteria</taxon>
        <taxon>Enterobacterales</taxon>
        <taxon>Enterobacteriaceae</taxon>
        <taxon>Enterobacter</taxon>
        <taxon>Enterobacter cloacae complex</taxon>
    </lineage>
</organism>
<accession>A0ABD7H037</accession>
<dbReference type="EMBL" id="QRBW01000006">
    <property type="protein sequence ID" value="RDT61070.1"/>
    <property type="molecule type" value="Genomic_DNA"/>
</dbReference>
<dbReference type="RefSeq" id="WP_112902124.1">
    <property type="nucleotide sequence ID" value="NZ_QRBT01000006.1"/>
</dbReference>
<dbReference type="SUPFAM" id="SSF46955">
    <property type="entry name" value="Putative DNA-binding domain"/>
    <property type="match status" value="1"/>
</dbReference>
<proteinExistence type="predicted"/>
<protein>
    <submittedName>
        <fullName evidence="1">AlpA family phage regulatory protein</fullName>
    </submittedName>
</protein>
<name>A0ABD7H037_9ENTR</name>
<dbReference type="Gene3D" id="1.10.238.160">
    <property type="match status" value="1"/>
</dbReference>
<evidence type="ECO:0000313" key="2">
    <source>
        <dbReference type="Proteomes" id="UP000255291"/>
    </source>
</evidence>
<evidence type="ECO:0000313" key="1">
    <source>
        <dbReference type="EMBL" id="RDT61070.1"/>
    </source>
</evidence>
<dbReference type="AlphaFoldDB" id="A0ABD7H037"/>
<reference evidence="1 2" key="1">
    <citation type="submission" date="2018-07" db="EMBL/GenBank/DDBJ databases">
        <title>The use of a cohorting ward and systematic surveillance cultures for the control of a Klebsiella pneumoniae carbapenemase (KPC)-producing Enterobacteriaceae outbreak.</title>
        <authorList>
            <person name="Doi Y."/>
        </authorList>
    </citation>
    <scope>NUCLEOTIDE SEQUENCE [LARGE SCALE GENOMIC DNA]</scope>
    <source>
        <strain evidence="1 2">1-RC-17-04017</strain>
    </source>
</reference>
<dbReference type="InterPro" id="IPR009061">
    <property type="entry name" value="DNA-bd_dom_put_sf"/>
</dbReference>